<dbReference type="Pfam" id="PF04107">
    <property type="entry name" value="GCS2"/>
    <property type="match status" value="1"/>
</dbReference>
<gene>
    <name evidence="7" type="ORF">Scani_27560</name>
</gene>
<keyword evidence="2 5" id="KW-0547">Nucleotide-binding</keyword>
<reference evidence="7 8" key="1">
    <citation type="submission" date="2019-12" db="EMBL/GenBank/DDBJ databases">
        <title>Whole genome shotgun sequence of Streptomyces caniferus NBRC 15389.</title>
        <authorList>
            <person name="Ichikawa N."/>
            <person name="Kimura A."/>
            <person name="Kitahashi Y."/>
            <person name="Komaki H."/>
            <person name="Tamura T."/>
        </authorList>
    </citation>
    <scope>NUCLEOTIDE SEQUENCE [LARGE SCALE GENOMIC DNA]</scope>
    <source>
        <strain evidence="7 8">NBRC 15389</strain>
    </source>
</reference>
<evidence type="ECO:0000313" key="7">
    <source>
        <dbReference type="EMBL" id="GFE06488.1"/>
    </source>
</evidence>
<comment type="similarity">
    <text evidence="5">Belongs to the glutamate--cysteine ligase type 2 family. YbdK subfamily.</text>
</comment>
<dbReference type="HAMAP" id="MF_01609">
    <property type="entry name" value="Glu_cys_ligase_2"/>
    <property type="match status" value="1"/>
</dbReference>
<dbReference type="PANTHER" id="PTHR36510">
    <property type="entry name" value="GLUTAMATE--CYSTEINE LIGASE 2-RELATED"/>
    <property type="match status" value="1"/>
</dbReference>
<evidence type="ECO:0000256" key="5">
    <source>
        <dbReference type="HAMAP-Rule" id="MF_01609"/>
    </source>
</evidence>
<dbReference type="NCBIfam" id="NF010041">
    <property type="entry name" value="PRK13517.1-1"/>
    <property type="match status" value="1"/>
</dbReference>
<dbReference type="GO" id="GO:0005524">
    <property type="term" value="F:ATP binding"/>
    <property type="evidence" value="ECO:0007669"/>
    <property type="project" value="UniProtKB-KW"/>
</dbReference>
<dbReference type="SUPFAM" id="SSF55931">
    <property type="entry name" value="Glutamine synthetase/guanido kinase"/>
    <property type="match status" value="1"/>
</dbReference>
<organism evidence="7 8">
    <name type="scientific">Streptomyces caniferus</name>
    <dbReference type="NCBI Taxonomy" id="285557"/>
    <lineage>
        <taxon>Bacteria</taxon>
        <taxon>Bacillati</taxon>
        <taxon>Actinomycetota</taxon>
        <taxon>Actinomycetes</taxon>
        <taxon>Kitasatosporales</taxon>
        <taxon>Streptomycetaceae</taxon>
        <taxon>Streptomyces</taxon>
    </lineage>
</organism>
<dbReference type="RefSeq" id="WP_218039181.1">
    <property type="nucleotide sequence ID" value="NZ_BAAATH010000071.1"/>
</dbReference>
<dbReference type="NCBIfam" id="TIGR02050">
    <property type="entry name" value="gshA_cyan_rel"/>
    <property type="match status" value="1"/>
</dbReference>
<dbReference type="InterPro" id="IPR014746">
    <property type="entry name" value="Gln_synth/guanido_kin_cat_dom"/>
</dbReference>
<accession>A0A640S5Z4</accession>
<comment type="function">
    <text evidence="5">ATP-dependent carboxylate-amine ligase which exhibits weak glutamate--cysteine ligase activity.</text>
</comment>
<evidence type="ECO:0000256" key="4">
    <source>
        <dbReference type="ARBA" id="ARBA00048819"/>
    </source>
</evidence>
<comment type="caution">
    <text evidence="7">The sequence shown here is derived from an EMBL/GenBank/DDBJ whole genome shotgun (WGS) entry which is preliminary data.</text>
</comment>
<dbReference type="InterPro" id="IPR050141">
    <property type="entry name" value="GCL_type2/YbdK_subfam"/>
</dbReference>
<evidence type="ECO:0000256" key="2">
    <source>
        <dbReference type="ARBA" id="ARBA00022741"/>
    </source>
</evidence>
<protein>
    <recommendedName>
        <fullName evidence="5">Putative glutamate--cysteine ligase 2</fullName>
        <ecNumber evidence="5">6.3.2.2</ecNumber>
    </recommendedName>
    <alternativeName>
        <fullName evidence="5">Gamma-glutamylcysteine synthetase 2</fullName>
        <shortName evidence="5">GCS 2</shortName>
        <shortName evidence="5">Gamma-GCS 2</shortName>
    </alternativeName>
</protein>
<dbReference type="InterPro" id="IPR011793">
    <property type="entry name" value="YbdK"/>
</dbReference>
<keyword evidence="3 5" id="KW-0067">ATP-binding</keyword>
<keyword evidence="1 5" id="KW-0436">Ligase</keyword>
<dbReference type="PANTHER" id="PTHR36510:SF1">
    <property type="entry name" value="GLUTAMATE--CYSTEINE LIGASE 2-RELATED"/>
    <property type="match status" value="1"/>
</dbReference>
<dbReference type="GO" id="GO:0004357">
    <property type="term" value="F:glutamate-cysteine ligase activity"/>
    <property type="evidence" value="ECO:0007669"/>
    <property type="project" value="UniProtKB-EC"/>
</dbReference>
<dbReference type="InterPro" id="IPR006336">
    <property type="entry name" value="GCS2"/>
</dbReference>
<evidence type="ECO:0000256" key="3">
    <source>
        <dbReference type="ARBA" id="ARBA00022840"/>
    </source>
</evidence>
<proteinExistence type="inferred from homology"/>
<dbReference type="Gene3D" id="3.30.590.20">
    <property type="match status" value="1"/>
</dbReference>
<dbReference type="Proteomes" id="UP000435837">
    <property type="component" value="Unassembled WGS sequence"/>
</dbReference>
<dbReference type="EMBL" id="BLIN01000003">
    <property type="protein sequence ID" value="GFE06488.1"/>
    <property type="molecule type" value="Genomic_DNA"/>
</dbReference>
<comment type="catalytic activity">
    <reaction evidence="4 5">
        <text>L-cysteine + L-glutamate + ATP = gamma-L-glutamyl-L-cysteine + ADP + phosphate + H(+)</text>
        <dbReference type="Rhea" id="RHEA:13285"/>
        <dbReference type="ChEBI" id="CHEBI:15378"/>
        <dbReference type="ChEBI" id="CHEBI:29985"/>
        <dbReference type="ChEBI" id="CHEBI:30616"/>
        <dbReference type="ChEBI" id="CHEBI:35235"/>
        <dbReference type="ChEBI" id="CHEBI:43474"/>
        <dbReference type="ChEBI" id="CHEBI:58173"/>
        <dbReference type="ChEBI" id="CHEBI:456216"/>
        <dbReference type="EC" id="6.3.2.2"/>
    </reaction>
</comment>
<evidence type="ECO:0000256" key="6">
    <source>
        <dbReference type="SAM" id="MobiDB-lite"/>
    </source>
</evidence>
<feature type="region of interest" description="Disordered" evidence="6">
    <location>
        <begin position="362"/>
        <end position="384"/>
    </location>
</feature>
<dbReference type="GO" id="GO:0042398">
    <property type="term" value="P:modified amino acid biosynthetic process"/>
    <property type="evidence" value="ECO:0007669"/>
    <property type="project" value="InterPro"/>
</dbReference>
<evidence type="ECO:0000313" key="8">
    <source>
        <dbReference type="Proteomes" id="UP000435837"/>
    </source>
</evidence>
<name>A0A640S5Z4_9ACTN</name>
<dbReference type="EC" id="6.3.2.2" evidence="5"/>
<evidence type="ECO:0000256" key="1">
    <source>
        <dbReference type="ARBA" id="ARBA00022598"/>
    </source>
</evidence>
<feature type="compositionally biased region" description="Basic and acidic residues" evidence="6">
    <location>
        <begin position="362"/>
        <end position="377"/>
    </location>
</feature>
<sequence>MGVEEEFLLADAVTREAALVADAVVEAAGRLAGDGHVVGEMALAQLETVSGVCSDGSQLHTEVMRLRRCAARAAGEAGCLLVASGTVPLGDPGPPPILDKPRDHAIAARFGALVDQQCANACHVHVGVPDLEEAVQVVNHLRPWMPLLLALTANSPFCGGRDTGHASWRAMLWSRWPTAGPPPYLRSVDHYEQVVAALVDSGAAVDPAMLYWSVRPSRHVPTVEVRVADVLPDTEDAVAYALLVRAMVAAALTDLREGRPALPVEDAVLRAAAWRTARDGMSGQALALPLTGPPRSVPVWHLTKALMGHVQGHLQAAGDFDTVRRWLSRLQRHGTGAARQRAVYMCTERLEDVVDALAVSDPADHGVAPDRKGRAFRDGTVQPT</sequence>
<dbReference type="AlphaFoldDB" id="A0A640S5Z4"/>